<dbReference type="OrthoDB" id="9794628at2"/>
<organism evidence="4 5">
    <name type="scientific">Desulfitobacterium hafniense</name>
    <name type="common">Desulfitobacterium frappieri</name>
    <dbReference type="NCBI Taxonomy" id="49338"/>
    <lineage>
        <taxon>Bacteria</taxon>
        <taxon>Bacillati</taxon>
        <taxon>Bacillota</taxon>
        <taxon>Clostridia</taxon>
        <taxon>Eubacteriales</taxon>
        <taxon>Desulfitobacteriaceae</taxon>
        <taxon>Desulfitobacterium</taxon>
    </lineage>
</organism>
<dbReference type="RefSeq" id="WP_015945212.1">
    <property type="nucleotide sequence ID" value="NZ_JAYFNZ010000024.1"/>
</dbReference>
<dbReference type="PROSITE" id="PS50801">
    <property type="entry name" value="STAS"/>
    <property type="match status" value="1"/>
</dbReference>
<evidence type="ECO:0000259" key="3">
    <source>
        <dbReference type="PROSITE" id="PS50801"/>
    </source>
</evidence>
<dbReference type="GO" id="GO:0043856">
    <property type="term" value="F:anti-sigma factor antagonist activity"/>
    <property type="evidence" value="ECO:0007669"/>
    <property type="project" value="InterPro"/>
</dbReference>
<comment type="caution">
    <text evidence="4">The sequence shown here is derived from an EMBL/GenBank/DDBJ whole genome shotgun (WGS) entry which is preliminary data.</text>
</comment>
<evidence type="ECO:0000256" key="2">
    <source>
        <dbReference type="RuleBase" id="RU003749"/>
    </source>
</evidence>
<protein>
    <recommendedName>
        <fullName evidence="2">Anti-sigma factor antagonist</fullName>
    </recommendedName>
</protein>
<dbReference type="Pfam" id="PF01740">
    <property type="entry name" value="STAS"/>
    <property type="match status" value="1"/>
</dbReference>
<dbReference type="InterPro" id="IPR002645">
    <property type="entry name" value="STAS_dom"/>
</dbReference>
<sequence>MSIDIRVDRQEVFVELEGKIYVEDAAVMRERLLPLIEQGKSHFVFDTHKLNYIDSSGLGVLVAIHKRAIERGGGIIVQGLQGAVKELFQLTRLNKVFEIR</sequence>
<accession>A0A0W1JKZ8</accession>
<reference evidence="4 5" key="1">
    <citation type="submission" date="2015-12" db="EMBL/GenBank/DDBJ databases">
        <title>Draft Genome Sequence of Desulfitobacterium hafniense Strain DH, a Sulfate-reducing Bacterium Isolated from Paddy Soils.</title>
        <authorList>
            <person name="Bao P."/>
            <person name="Zhang X."/>
            <person name="Li G."/>
        </authorList>
    </citation>
    <scope>NUCLEOTIDE SEQUENCE [LARGE SCALE GENOMIC DNA]</scope>
    <source>
        <strain evidence="4 5">DH</strain>
    </source>
</reference>
<evidence type="ECO:0000313" key="4">
    <source>
        <dbReference type="EMBL" id="KTE92256.1"/>
    </source>
</evidence>
<name>A0A0W1JKZ8_DESHA</name>
<comment type="similarity">
    <text evidence="1 2">Belongs to the anti-sigma-factor antagonist family.</text>
</comment>
<dbReference type="EMBL" id="LOCK01000017">
    <property type="protein sequence ID" value="KTE92256.1"/>
    <property type="molecule type" value="Genomic_DNA"/>
</dbReference>
<dbReference type="Proteomes" id="UP000054623">
    <property type="component" value="Unassembled WGS sequence"/>
</dbReference>
<evidence type="ECO:0000313" key="5">
    <source>
        <dbReference type="Proteomes" id="UP000054623"/>
    </source>
</evidence>
<evidence type="ECO:0000256" key="1">
    <source>
        <dbReference type="ARBA" id="ARBA00009013"/>
    </source>
</evidence>
<dbReference type="SUPFAM" id="SSF52091">
    <property type="entry name" value="SpoIIaa-like"/>
    <property type="match status" value="1"/>
</dbReference>
<gene>
    <name evidence="4" type="ORF">AT727_04815</name>
</gene>
<dbReference type="NCBIfam" id="TIGR00377">
    <property type="entry name" value="ant_ant_sig"/>
    <property type="match status" value="1"/>
</dbReference>
<dbReference type="PANTHER" id="PTHR33495">
    <property type="entry name" value="ANTI-SIGMA FACTOR ANTAGONIST TM_1081-RELATED-RELATED"/>
    <property type="match status" value="1"/>
</dbReference>
<dbReference type="AlphaFoldDB" id="A0A0W1JKZ8"/>
<dbReference type="Gene3D" id="3.30.750.24">
    <property type="entry name" value="STAS domain"/>
    <property type="match status" value="1"/>
</dbReference>
<dbReference type="InterPro" id="IPR003658">
    <property type="entry name" value="Anti-sigma_ant"/>
</dbReference>
<dbReference type="PANTHER" id="PTHR33495:SF2">
    <property type="entry name" value="ANTI-SIGMA FACTOR ANTAGONIST TM_1081-RELATED"/>
    <property type="match status" value="1"/>
</dbReference>
<dbReference type="InterPro" id="IPR036513">
    <property type="entry name" value="STAS_dom_sf"/>
</dbReference>
<dbReference type="CDD" id="cd07043">
    <property type="entry name" value="STAS_anti-anti-sigma_factors"/>
    <property type="match status" value="1"/>
</dbReference>
<proteinExistence type="inferred from homology"/>
<feature type="domain" description="STAS" evidence="3">
    <location>
        <begin position="1"/>
        <end position="100"/>
    </location>
</feature>